<dbReference type="PRINTS" id="PR00080">
    <property type="entry name" value="SDRFAMILY"/>
</dbReference>
<dbReference type="InterPro" id="IPR002347">
    <property type="entry name" value="SDR_fam"/>
</dbReference>
<dbReference type="PRINTS" id="PR00081">
    <property type="entry name" value="GDHRDH"/>
</dbReference>
<proteinExistence type="inferred from homology"/>
<name>A0A6B3SFP4_9BURK</name>
<reference evidence="5 6" key="1">
    <citation type="submission" date="2020-02" db="EMBL/GenBank/DDBJ databases">
        <authorList>
            <person name="Kim M.K."/>
        </authorList>
    </citation>
    <scope>NUCLEOTIDE SEQUENCE [LARGE SCALE GENOMIC DNA]</scope>
    <source>
        <strain evidence="5 6">17J57-3</strain>
    </source>
</reference>
<evidence type="ECO:0000256" key="4">
    <source>
        <dbReference type="RuleBase" id="RU000363"/>
    </source>
</evidence>
<dbReference type="SUPFAM" id="SSF51735">
    <property type="entry name" value="NAD(P)-binding Rossmann-fold domains"/>
    <property type="match status" value="1"/>
</dbReference>
<evidence type="ECO:0000313" key="5">
    <source>
        <dbReference type="EMBL" id="NEX59717.1"/>
    </source>
</evidence>
<keyword evidence="6" id="KW-1185">Reference proteome</keyword>
<accession>A0A6B3SFP4</accession>
<dbReference type="InterPro" id="IPR052178">
    <property type="entry name" value="Sec_Metab_Biosynth_SDR"/>
</dbReference>
<protein>
    <submittedName>
        <fullName evidence="5">SDR family oxidoreductase</fullName>
    </submittedName>
</protein>
<evidence type="ECO:0000256" key="3">
    <source>
        <dbReference type="ARBA" id="ARBA00023002"/>
    </source>
</evidence>
<dbReference type="InterPro" id="IPR036291">
    <property type="entry name" value="NAD(P)-bd_dom_sf"/>
</dbReference>
<dbReference type="NCBIfam" id="NF006070">
    <property type="entry name" value="PRK08213.1"/>
    <property type="match status" value="1"/>
</dbReference>
<dbReference type="Pfam" id="PF00106">
    <property type="entry name" value="adh_short"/>
    <property type="match status" value="1"/>
</dbReference>
<keyword evidence="2" id="KW-0521">NADP</keyword>
<dbReference type="Proteomes" id="UP000482155">
    <property type="component" value="Unassembled WGS sequence"/>
</dbReference>
<evidence type="ECO:0000313" key="6">
    <source>
        <dbReference type="Proteomes" id="UP000482155"/>
    </source>
</evidence>
<dbReference type="Gene3D" id="3.40.50.720">
    <property type="entry name" value="NAD(P)-binding Rossmann-like Domain"/>
    <property type="match status" value="1"/>
</dbReference>
<dbReference type="GO" id="GO:0016491">
    <property type="term" value="F:oxidoreductase activity"/>
    <property type="evidence" value="ECO:0007669"/>
    <property type="project" value="UniProtKB-KW"/>
</dbReference>
<dbReference type="PANTHER" id="PTHR43618">
    <property type="entry name" value="7-ALPHA-HYDROXYSTEROID DEHYDROGENASE"/>
    <property type="match status" value="1"/>
</dbReference>
<evidence type="ECO:0000256" key="1">
    <source>
        <dbReference type="ARBA" id="ARBA00006484"/>
    </source>
</evidence>
<dbReference type="EMBL" id="JAAIVB010000008">
    <property type="protein sequence ID" value="NEX59717.1"/>
    <property type="molecule type" value="Genomic_DNA"/>
</dbReference>
<comment type="similarity">
    <text evidence="1 4">Belongs to the short-chain dehydrogenases/reductases (SDR) family.</text>
</comment>
<organism evidence="5 6">
    <name type="scientific">Noviherbaspirillum galbum</name>
    <dbReference type="NCBI Taxonomy" id="2709383"/>
    <lineage>
        <taxon>Bacteria</taxon>
        <taxon>Pseudomonadati</taxon>
        <taxon>Pseudomonadota</taxon>
        <taxon>Betaproteobacteria</taxon>
        <taxon>Burkholderiales</taxon>
        <taxon>Oxalobacteraceae</taxon>
        <taxon>Noviherbaspirillum</taxon>
    </lineage>
</organism>
<dbReference type="FunFam" id="3.40.50.720:FF:000084">
    <property type="entry name" value="Short-chain dehydrogenase reductase"/>
    <property type="match status" value="1"/>
</dbReference>
<dbReference type="RefSeq" id="WP_163960135.1">
    <property type="nucleotide sequence ID" value="NZ_JAAIVB010000008.1"/>
</dbReference>
<comment type="caution">
    <text evidence="5">The sequence shown here is derived from an EMBL/GenBank/DDBJ whole genome shotgun (WGS) entry which is preliminary data.</text>
</comment>
<evidence type="ECO:0000256" key="2">
    <source>
        <dbReference type="ARBA" id="ARBA00022857"/>
    </source>
</evidence>
<dbReference type="PROSITE" id="PS00061">
    <property type="entry name" value="ADH_SHORT"/>
    <property type="match status" value="1"/>
</dbReference>
<dbReference type="PANTHER" id="PTHR43618:SF8">
    <property type="entry name" value="7ALPHA-HYDROXYSTEROID DEHYDROGENASE"/>
    <property type="match status" value="1"/>
</dbReference>
<keyword evidence="3" id="KW-0560">Oxidoreductase</keyword>
<dbReference type="AlphaFoldDB" id="A0A6B3SFP4"/>
<sequence>MRTTKELFDLTGRTALVTGGSRGLGLQIAEALGELGAKIVLSSRKQSDLDEAVAHLKTRGIEASAIAADLSQESSVEPLVEEALKRLGHIDILVNNAGATWGAPAEDYPVDAWDKVMNLNVRSIFLLSQAVGKRSMIPRQYGKIINVASIAGFSGNSPSSPMKTVAYNTSKAAVINFTRTLAGEWGVHGITVNAIAPGFFPSKMTKGLLEKAGEGAIAQRAPLQRIGDDEDLKGIAALFATDASKHITGQVMAVDGGVSAVH</sequence>
<gene>
    <name evidence="5" type="ORF">G3574_01375</name>
</gene>
<dbReference type="InterPro" id="IPR020904">
    <property type="entry name" value="Sc_DH/Rdtase_CS"/>
</dbReference>